<protein>
    <submittedName>
        <fullName evidence="1">Uncharacterized protein</fullName>
    </submittedName>
</protein>
<dbReference type="EMBL" id="CM044707">
    <property type="protein sequence ID" value="KAI5654687.1"/>
    <property type="molecule type" value="Genomic_DNA"/>
</dbReference>
<evidence type="ECO:0000313" key="1">
    <source>
        <dbReference type="EMBL" id="KAI5654687.1"/>
    </source>
</evidence>
<gene>
    <name evidence="1" type="ORF">M9H77_31874</name>
</gene>
<reference evidence="2" key="1">
    <citation type="journal article" date="2023" name="Nat. Plants">
        <title>Single-cell RNA sequencing provides a high-resolution roadmap for understanding the multicellular compartmentation of specialized metabolism.</title>
        <authorList>
            <person name="Sun S."/>
            <person name="Shen X."/>
            <person name="Li Y."/>
            <person name="Li Y."/>
            <person name="Wang S."/>
            <person name="Li R."/>
            <person name="Zhang H."/>
            <person name="Shen G."/>
            <person name="Guo B."/>
            <person name="Wei J."/>
            <person name="Xu J."/>
            <person name="St-Pierre B."/>
            <person name="Chen S."/>
            <person name="Sun C."/>
        </authorList>
    </citation>
    <scope>NUCLEOTIDE SEQUENCE [LARGE SCALE GENOMIC DNA]</scope>
</reference>
<keyword evidence="2" id="KW-1185">Reference proteome</keyword>
<dbReference type="Proteomes" id="UP001060085">
    <property type="component" value="Linkage Group LG07"/>
</dbReference>
<sequence length="191" mass="21428">MPCLKAKTNPDSPSDIPVDGNIPVEVEDTSEPSQPHDQPETSGGSDIPTSEQPETSTPEFENSDEDEEDHPEAQAQALRDYQLSRDRVRRETRKPARYCYSYIVSYEIGLADFDVGAGRVQPDPPRRSSIYSRPAQALSCVRFSVRPFGTLFRLSVPANSRVTVCMAAVRGKGIFSERERDRELFLRPPVR</sequence>
<organism evidence="1 2">
    <name type="scientific">Catharanthus roseus</name>
    <name type="common">Madagascar periwinkle</name>
    <name type="synonym">Vinca rosea</name>
    <dbReference type="NCBI Taxonomy" id="4058"/>
    <lineage>
        <taxon>Eukaryota</taxon>
        <taxon>Viridiplantae</taxon>
        <taxon>Streptophyta</taxon>
        <taxon>Embryophyta</taxon>
        <taxon>Tracheophyta</taxon>
        <taxon>Spermatophyta</taxon>
        <taxon>Magnoliopsida</taxon>
        <taxon>eudicotyledons</taxon>
        <taxon>Gunneridae</taxon>
        <taxon>Pentapetalae</taxon>
        <taxon>asterids</taxon>
        <taxon>lamiids</taxon>
        <taxon>Gentianales</taxon>
        <taxon>Apocynaceae</taxon>
        <taxon>Rauvolfioideae</taxon>
        <taxon>Vinceae</taxon>
        <taxon>Catharanthinae</taxon>
        <taxon>Catharanthus</taxon>
    </lineage>
</organism>
<proteinExistence type="predicted"/>
<evidence type="ECO:0000313" key="2">
    <source>
        <dbReference type="Proteomes" id="UP001060085"/>
    </source>
</evidence>
<accession>A0ACC0A1C1</accession>
<name>A0ACC0A1C1_CATRO</name>
<comment type="caution">
    <text evidence="1">The sequence shown here is derived from an EMBL/GenBank/DDBJ whole genome shotgun (WGS) entry which is preliminary data.</text>
</comment>